<dbReference type="PANTHER" id="PTHR43537">
    <property type="entry name" value="TRANSCRIPTIONAL REGULATOR, GNTR FAMILY"/>
    <property type="match status" value="1"/>
</dbReference>
<name>A0A938YK69_9ACTN</name>
<dbReference type="Gene3D" id="1.20.120.530">
    <property type="entry name" value="GntR ligand-binding domain-like"/>
    <property type="match status" value="1"/>
</dbReference>
<dbReference type="InterPro" id="IPR000524">
    <property type="entry name" value="Tscrpt_reg_HTH_GntR"/>
</dbReference>
<dbReference type="InterPro" id="IPR036390">
    <property type="entry name" value="WH_DNA-bd_sf"/>
</dbReference>
<comment type="caution">
    <text evidence="5">The sequence shown here is derived from an EMBL/GenBank/DDBJ whole genome shotgun (WGS) entry which is preliminary data.</text>
</comment>
<dbReference type="AlphaFoldDB" id="A0A938YK69"/>
<evidence type="ECO:0000313" key="6">
    <source>
        <dbReference type="Proteomes" id="UP000663792"/>
    </source>
</evidence>
<keyword evidence="6" id="KW-1185">Reference proteome</keyword>
<evidence type="ECO:0000259" key="4">
    <source>
        <dbReference type="PROSITE" id="PS50949"/>
    </source>
</evidence>
<keyword evidence="2" id="KW-0238">DNA-binding</keyword>
<organism evidence="5 6">
    <name type="scientific">Nakamurella leprariae</name>
    <dbReference type="NCBI Taxonomy" id="2803911"/>
    <lineage>
        <taxon>Bacteria</taxon>
        <taxon>Bacillati</taxon>
        <taxon>Actinomycetota</taxon>
        <taxon>Actinomycetes</taxon>
        <taxon>Nakamurellales</taxon>
        <taxon>Nakamurellaceae</taxon>
        <taxon>Nakamurella</taxon>
    </lineage>
</organism>
<dbReference type="PANTHER" id="PTHR43537:SF41">
    <property type="entry name" value="TRANSCRIPTIONAL REGULATORY PROTEIN"/>
    <property type="match status" value="1"/>
</dbReference>
<gene>
    <name evidence="5" type="ORF">JL106_18565</name>
</gene>
<dbReference type="SMART" id="SM00895">
    <property type="entry name" value="FCD"/>
    <property type="match status" value="1"/>
</dbReference>
<dbReference type="SUPFAM" id="SSF48008">
    <property type="entry name" value="GntR ligand-binding domain-like"/>
    <property type="match status" value="1"/>
</dbReference>
<keyword evidence="1" id="KW-0805">Transcription regulation</keyword>
<feature type="domain" description="HTH gntR-type" evidence="4">
    <location>
        <begin position="19"/>
        <end position="86"/>
    </location>
</feature>
<protein>
    <submittedName>
        <fullName evidence="5">GntR family transcriptional regulator</fullName>
    </submittedName>
</protein>
<dbReference type="Proteomes" id="UP000663792">
    <property type="component" value="Unassembled WGS sequence"/>
</dbReference>
<evidence type="ECO:0000256" key="3">
    <source>
        <dbReference type="ARBA" id="ARBA00023163"/>
    </source>
</evidence>
<dbReference type="InterPro" id="IPR036388">
    <property type="entry name" value="WH-like_DNA-bd_sf"/>
</dbReference>
<accession>A0A938YK69</accession>
<reference evidence="5" key="1">
    <citation type="submission" date="2021-01" db="EMBL/GenBank/DDBJ databases">
        <title>YIM 132084 draft genome.</title>
        <authorList>
            <person name="An D."/>
        </authorList>
    </citation>
    <scope>NUCLEOTIDE SEQUENCE</scope>
    <source>
        <strain evidence="5">YIM 132084</strain>
    </source>
</reference>
<dbReference type="PROSITE" id="PS50949">
    <property type="entry name" value="HTH_GNTR"/>
    <property type="match status" value="1"/>
</dbReference>
<keyword evidence="3" id="KW-0804">Transcription</keyword>
<dbReference type="InterPro" id="IPR008920">
    <property type="entry name" value="TF_FadR/GntR_C"/>
</dbReference>
<dbReference type="GO" id="GO:0003700">
    <property type="term" value="F:DNA-binding transcription factor activity"/>
    <property type="evidence" value="ECO:0007669"/>
    <property type="project" value="InterPro"/>
</dbReference>
<evidence type="ECO:0000256" key="2">
    <source>
        <dbReference type="ARBA" id="ARBA00023125"/>
    </source>
</evidence>
<dbReference type="Pfam" id="PF07729">
    <property type="entry name" value="FCD"/>
    <property type="match status" value="1"/>
</dbReference>
<sequence length="226" mass="24837">MTGAAGSTGSLGAGSFGAITTQSRIVEALRGRIMSGELPTGARLRQVDLAEELGVSTTPVREAFRTLAEEGLLRIDSHRGAVVRTTTAAEQVEILELLRANESDNLEHAIARMTPEHLTEAGTVHQALRRERDPSRWALGNRDFHWALARASQRPLALDILRRLLNQSALHIRTDIERSPARRKEALTEHDQLLTACTERDVPQARAVLWQHVTTALDNVRAQVGG</sequence>
<dbReference type="SMART" id="SM00345">
    <property type="entry name" value="HTH_GNTR"/>
    <property type="match status" value="1"/>
</dbReference>
<evidence type="ECO:0000313" key="5">
    <source>
        <dbReference type="EMBL" id="MBM9469295.1"/>
    </source>
</evidence>
<dbReference type="Gene3D" id="1.10.10.10">
    <property type="entry name" value="Winged helix-like DNA-binding domain superfamily/Winged helix DNA-binding domain"/>
    <property type="match status" value="1"/>
</dbReference>
<dbReference type="Pfam" id="PF00392">
    <property type="entry name" value="GntR"/>
    <property type="match status" value="1"/>
</dbReference>
<dbReference type="RefSeq" id="WP_205262241.1">
    <property type="nucleotide sequence ID" value="NZ_JAERWK010000025.1"/>
</dbReference>
<dbReference type="GO" id="GO:0003677">
    <property type="term" value="F:DNA binding"/>
    <property type="evidence" value="ECO:0007669"/>
    <property type="project" value="UniProtKB-KW"/>
</dbReference>
<dbReference type="EMBL" id="JAERWK010000025">
    <property type="protein sequence ID" value="MBM9469295.1"/>
    <property type="molecule type" value="Genomic_DNA"/>
</dbReference>
<dbReference type="SUPFAM" id="SSF46785">
    <property type="entry name" value="Winged helix' DNA-binding domain"/>
    <property type="match status" value="1"/>
</dbReference>
<dbReference type="CDD" id="cd07377">
    <property type="entry name" value="WHTH_GntR"/>
    <property type="match status" value="1"/>
</dbReference>
<proteinExistence type="predicted"/>
<evidence type="ECO:0000256" key="1">
    <source>
        <dbReference type="ARBA" id="ARBA00023015"/>
    </source>
</evidence>
<dbReference type="InterPro" id="IPR011711">
    <property type="entry name" value="GntR_C"/>
</dbReference>